<dbReference type="STRING" id="1742973.COMA2_10426"/>
<organism evidence="1 2">
    <name type="scientific">Candidatus Nitrospira nitrificans</name>
    <dbReference type="NCBI Taxonomy" id="1742973"/>
    <lineage>
        <taxon>Bacteria</taxon>
        <taxon>Pseudomonadati</taxon>
        <taxon>Nitrospirota</taxon>
        <taxon>Nitrospiria</taxon>
        <taxon>Nitrospirales</taxon>
        <taxon>Nitrospiraceae</taxon>
        <taxon>Nitrospira</taxon>
    </lineage>
</organism>
<gene>
    <name evidence="1" type="ORF">COMA2_10426</name>
</gene>
<dbReference type="AlphaFoldDB" id="A0A0S4L5H3"/>
<dbReference type="EMBL" id="CZPZ01000001">
    <property type="protein sequence ID" value="CUS32041.1"/>
    <property type="molecule type" value="Genomic_DNA"/>
</dbReference>
<sequence length="50" mass="5682">MFFPPRTEPHPLDCYALSELYDSDYTALHLILLVTADSPLTFHILPMTSS</sequence>
<evidence type="ECO:0000313" key="2">
    <source>
        <dbReference type="Proteomes" id="UP000198736"/>
    </source>
</evidence>
<proteinExistence type="predicted"/>
<keyword evidence="2" id="KW-1185">Reference proteome</keyword>
<accession>A0A0S4L5H3</accession>
<evidence type="ECO:0000313" key="1">
    <source>
        <dbReference type="EMBL" id="CUS32041.1"/>
    </source>
</evidence>
<protein>
    <submittedName>
        <fullName evidence="1">Uncharacterized protein</fullName>
    </submittedName>
</protein>
<dbReference type="Proteomes" id="UP000198736">
    <property type="component" value="Unassembled WGS sequence"/>
</dbReference>
<reference evidence="2" key="1">
    <citation type="submission" date="2015-10" db="EMBL/GenBank/DDBJ databases">
        <authorList>
            <person name="Luecker S."/>
            <person name="Luecker S."/>
        </authorList>
    </citation>
    <scope>NUCLEOTIDE SEQUENCE [LARGE SCALE GENOMIC DNA]</scope>
</reference>
<name>A0A0S4L5H3_9BACT</name>